<evidence type="ECO:0000313" key="11">
    <source>
        <dbReference type="Proteomes" id="UP000662814"/>
    </source>
</evidence>
<feature type="domain" description="Threonine/serine exporter-like N-terminal" evidence="8">
    <location>
        <begin position="58"/>
        <end position="306"/>
    </location>
</feature>
<evidence type="ECO:0000256" key="2">
    <source>
        <dbReference type="ARBA" id="ARBA00022475"/>
    </source>
</evidence>
<name>A0ABX6YJA0_9MICO</name>
<feature type="transmembrane region" description="Helical" evidence="7">
    <location>
        <begin position="249"/>
        <end position="270"/>
    </location>
</feature>
<sequence>MGDQSSKRQRQLRARLSESLKGLAGGMVRGMGMPTQRIALPGSDDAVSQRHARSVIELCLRVGETMIATGASAADTVAQVLRLSSSFGITGMHVDIHFSSITVSVHRGLDEDPISVMRVVKVRTTDYTRLRDVYRLMDEITSATDPVDPDLARQHLSEILQQPHPYRRWVVSAGKAILAAGVVVMYDASFIVIVAAAISAIIADIVTRRLERWGISAFFVQMAAAFVITGIAGLLYWTRTLGFELTSEVQPTVIVISGIMLLLSGIGLTAAARDAIDGYYITASSRGLEVIMMTLGLAVGISLTIGLAMRVGIPIDVGTSLGRTDNIWAGMAGAALIGIGFTLTSYVRMVIAPIMAILAAIVFAVFFIVSPLMPDPGLAPGVAGIVAGVLSYLVYRWIMVPEAALTMAGIIGLIPGLTVYRGLYTLMDGPQGIVAALGELFVALAVGIGLAAGTTIGGHLARRSFGLDRAAEISLRRARRTR</sequence>
<evidence type="ECO:0000313" key="10">
    <source>
        <dbReference type="EMBL" id="QPZ38879.1"/>
    </source>
</evidence>
<keyword evidence="3 7" id="KW-0812">Transmembrane</keyword>
<organism evidence="10 11">
    <name type="scientific">Paramicrobacterium chengjingii</name>
    <dbReference type="NCBI Taxonomy" id="2769067"/>
    <lineage>
        <taxon>Bacteria</taxon>
        <taxon>Bacillati</taxon>
        <taxon>Actinomycetota</taxon>
        <taxon>Actinomycetes</taxon>
        <taxon>Micrococcales</taxon>
        <taxon>Microbacteriaceae</taxon>
        <taxon>Paramicrobacterium</taxon>
    </lineage>
</organism>
<dbReference type="Proteomes" id="UP000662814">
    <property type="component" value="Chromosome"/>
</dbReference>
<feature type="transmembrane region" description="Helical" evidence="7">
    <location>
        <begin position="354"/>
        <end position="372"/>
    </location>
</feature>
<feature type="transmembrane region" description="Helical" evidence="7">
    <location>
        <begin position="176"/>
        <end position="203"/>
    </location>
</feature>
<comment type="similarity">
    <text evidence="6">Belongs to the ThrE exporter (TC 2.A.79) family.</text>
</comment>
<evidence type="ECO:0000256" key="1">
    <source>
        <dbReference type="ARBA" id="ARBA00004651"/>
    </source>
</evidence>
<gene>
    <name evidence="10" type="ORF">HCR76_01885</name>
</gene>
<accession>A0ABX6YJA0</accession>
<feature type="transmembrane region" description="Helical" evidence="7">
    <location>
        <begin position="327"/>
        <end position="347"/>
    </location>
</feature>
<protein>
    <submittedName>
        <fullName evidence="10">Threonine/serine exporter family protein</fullName>
    </submittedName>
</protein>
<evidence type="ECO:0000256" key="5">
    <source>
        <dbReference type="ARBA" id="ARBA00023136"/>
    </source>
</evidence>
<evidence type="ECO:0000256" key="7">
    <source>
        <dbReference type="SAM" id="Phobius"/>
    </source>
</evidence>
<proteinExistence type="inferred from homology"/>
<dbReference type="InterPro" id="IPR024528">
    <property type="entry name" value="ThrE_2"/>
</dbReference>
<feature type="transmembrane region" description="Helical" evidence="7">
    <location>
        <begin position="215"/>
        <end position="237"/>
    </location>
</feature>
<feature type="transmembrane region" description="Helical" evidence="7">
    <location>
        <begin position="290"/>
        <end position="315"/>
    </location>
</feature>
<reference evidence="10 11" key="1">
    <citation type="submission" date="2020-12" db="EMBL/GenBank/DDBJ databases">
        <title>Microbacterium sp. HY060.</title>
        <authorList>
            <person name="Zhou J."/>
        </authorList>
    </citation>
    <scope>NUCLEOTIDE SEQUENCE [LARGE SCALE GENOMIC DNA]</scope>
    <source>
        <strain evidence="10 11">HY60</strain>
    </source>
</reference>
<keyword evidence="2" id="KW-1003">Cell membrane</keyword>
<feature type="transmembrane region" description="Helical" evidence="7">
    <location>
        <begin position="378"/>
        <end position="395"/>
    </location>
</feature>
<evidence type="ECO:0000256" key="4">
    <source>
        <dbReference type="ARBA" id="ARBA00022989"/>
    </source>
</evidence>
<keyword evidence="4 7" id="KW-1133">Transmembrane helix</keyword>
<dbReference type="PANTHER" id="PTHR34390:SF2">
    <property type="entry name" value="SUCCINATE TRANSPORTER SUBUNIT YJJP-RELATED"/>
    <property type="match status" value="1"/>
</dbReference>
<evidence type="ECO:0000259" key="9">
    <source>
        <dbReference type="Pfam" id="PF12821"/>
    </source>
</evidence>
<comment type="subcellular location">
    <subcellularLocation>
        <location evidence="1">Cell membrane</location>
        <topology evidence="1">Multi-pass membrane protein</topology>
    </subcellularLocation>
</comment>
<dbReference type="InterPro" id="IPR050539">
    <property type="entry name" value="ThrE_Dicarb/AminoAcid_Exp"/>
</dbReference>
<dbReference type="PANTHER" id="PTHR34390">
    <property type="entry name" value="UPF0442 PROTEIN YJJB-RELATED"/>
    <property type="match status" value="1"/>
</dbReference>
<dbReference type="RefSeq" id="WP_166985274.1">
    <property type="nucleotide sequence ID" value="NZ_CP061169.1"/>
</dbReference>
<feature type="transmembrane region" description="Helical" evidence="7">
    <location>
        <begin position="440"/>
        <end position="461"/>
    </location>
</feature>
<feature type="domain" description="Threonine/Serine exporter ThrE" evidence="9">
    <location>
        <begin position="333"/>
        <end position="456"/>
    </location>
</feature>
<keyword evidence="5 7" id="KW-0472">Membrane</keyword>
<keyword evidence="11" id="KW-1185">Reference proteome</keyword>
<evidence type="ECO:0000256" key="3">
    <source>
        <dbReference type="ARBA" id="ARBA00022692"/>
    </source>
</evidence>
<feature type="transmembrane region" description="Helical" evidence="7">
    <location>
        <begin position="402"/>
        <end position="420"/>
    </location>
</feature>
<dbReference type="Pfam" id="PF12821">
    <property type="entry name" value="ThrE_2"/>
    <property type="match status" value="1"/>
</dbReference>
<dbReference type="Pfam" id="PF06738">
    <property type="entry name" value="ThrE"/>
    <property type="match status" value="1"/>
</dbReference>
<dbReference type="EMBL" id="CP061169">
    <property type="protein sequence ID" value="QPZ38879.1"/>
    <property type="molecule type" value="Genomic_DNA"/>
</dbReference>
<evidence type="ECO:0000256" key="6">
    <source>
        <dbReference type="ARBA" id="ARBA00034125"/>
    </source>
</evidence>
<dbReference type="InterPro" id="IPR010619">
    <property type="entry name" value="ThrE-like_N"/>
</dbReference>
<evidence type="ECO:0000259" key="8">
    <source>
        <dbReference type="Pfam" id="PF06738"/>
    </source>
</evidence>